<dbReference type="InterPro" id="IPR001584">
    <property type="entry name" value="Integrase_cat-core"/>
</dbReference>
<gene>
    <name evidence="3" type="ORF">CRE_29163</name>
</gene>
<dbReference type="Pfam" id="PF00665">
    <property type="entry name" value="rve"/>
    <property type="match status" value="1"/>
</dbReference>
<proteinExistence type="predicted"/>
<dbReference type="GO" id="GO:0015074">
    <property type="term" value="P:DNA integration"/>
    <property type="evidence" value="ECO:0007669"/>
    <property type="project" value="InterPro"/>
</dbReference>
<organism evidence="4">
    <name type="scientific">Caenorhabditis remanei</name>
    <name type="common">Caenorhabditis vulgaris</name>
    <dbReference type="NCBI Taxonomy" id="31234"/>
    <lineage>
        <taxon>Eukaryota</taxon>
        <taxon>Metazoa</taxon>
        <taxon>Ecdysozoa</taxon>
        <taxon>Nematoda</taxon>
        <taxon>Chromadorea</taxon>
        <taxon>Rhabditida</taxon>
        <taxon>Rhabditina</taxon>
        <taxon>Rhabditomorpha</taxon>
        <taxon>Rhabditoidea</taxon>
        <taxon>Rhabditidae</taxon>
        <taxon>Peloderinae</taxon>
        <taxon>Caenorhabditis</taxon>
    </lineage>
</organism>
<dbReference type="HOGENOM" id="CLU_020142_0_0_1"/>
<reference evidence="3" key="1">
    <citation type="submission" date="2007-07" db="EMBL/GenBank/DDBJ databases">
        <title>PCAP assembly of the Caenorhabditis remanei genome.</title>
        <authorList>
            <consortium name="The Caenorhabditis remanei Sequencing Consortium"/>
            <person name="Wilson R.K."/>
        </authorList>
    </citation>
    <scope>NUCLEOTIDE SEQUENCE [LARGE SCALE GENOMIC DNA]</scope>
    <source>
        <strain evidence="3">PB4641</strain>
    </source>
</reference>
<feature type="region of interest" description="Disordered" evidence="1">
    <location>
        <begin position="59"/>
        <end position="89"/>
    </location>
</feature>
<keyword evidence="4" id="KW-1185">Reference proteome</keyword>
<dbReference type="STRING" id="31234.E3N9J2"/>
<name>E3N9J2_CAERE</name>
<dbReference type="OrthoDB" id="6377445at2759"/>
<dbReference type="AlphaFoldDB" id="E3N9J2"/>
<dbReference type="Proteomes" id="UP000008281">
    <property type="component" value="Unassembled WGS sequence"/>
</dbReference>
<sequence>MSYGKYVLLSIEEHADLIANRKEVDPIGNLLNTPMESDVKLAHIKSHLTNIVNKRLNNNEIEEDDRKKTKHTPMLPQSEETPSFPQNLPSVETAGVEEEKEEEMLNDDVFLPATPITPKIPITIRASTGSRTPRSPKPISGSEAKAELLEHLEKNPQIFRFQDTSSVLYVNDTKIPTFTLNRILNDFSNITPLPGACPNFPLLTQALKQSGFPEKFILNPRRKYPTRSSKLYNDPKKGFRGVSNLLAAARKVDRRITRKEVVAYLHTNNAYTRHFPKARHIQHNPWVATGPDSHHMADLAMLPTLKRYNKGFCYILVVVDVFSRYVFARPLKNKECLTVTTAYEDILHSSWRIPARLYTDKGTEFMGKTFQKFVRSLGICHMNPKNTNVKACYAENAIMRIKNKLEKWFTATDSFEWTRVLSDIVEGLNDTYMDSIGTSPNKVTSNNSQKIWNRLYGTVQSRSPKYKVGDPVRVLLENSPFAKGTRAKWTSEVFKVVKIIEYDIPVYILADVEENEVDGIWYEEEMVLYRKPDVQ</sequence>
<evidence type="ECO:0000259" key="2">
    <source>
        <dbReference type="PROSITE" id="PS50994"/>
    </source>
</evidence>
<dbReference type="InParanoid" id="E3N9J2"/>
<dbReference type="InterPro" id="IPR036397">
    <property type="entry name" value="RNaseH_sf"/>
</dbReference>
<dbReference type="PROSITE" id="PS50994">
    <property type="entry name" value="INTEGRASE"/>
    <property type="match status" value="1"/>
</dbReference>
<dbReference type="eggNOG" id="KOG0017">
    <property type="taxonomic scope" value="Eukaryota"/>
</dbReference>
<dbReference type="SUPFAM" id="SSF53098">
    <property type="entry name" value="Ribonuclease H-like"/>
    <property type="match status" value="1"/>
</dbReference>
<dbReference type="Gene3D" id="3.30.420.10">
    <property type="entry name" value="Ribonuclease H-like superfamily/Ribonuclease H"/>
    <property type="match status" value="1"/>
</dbReference>
<dbReference type="EMBL" id="DS268566">
    <property type="protein sequence ID" value="EFO90335.1"/>
    <property type="molecule type" value="Genomic_DNA"/>
</dbReference>
<dbReference type="GO" id="GO:0003676">
    <property type="term" value="F:nucleic acid binding"/>
    <property type="evidence" value="ECO:0007669"/>
    <property type="project" value="InterPro"/>
</dbReference>
<feature type="domain" description="Integrase catalytic" evidence="2">
    <location>
        <begin position="287"/>
        <end position="448"/>
    </location>
</feature>
<evidence type="ECO:0000313" key="3">
    <source>
        <dbReference type="EMBL" id="EFO90335.1"/>
    </source>
</evidence>
<evidence type="ECO:0000313" key="4">
    <source>
        <dbReference type="Proteomes" id="UP000008281"/>
    </source>
</evidence>
<evidence type="ECO:0000256" key="1">
    <source>
        <dbReference type="SAM" id="MobiDB-lite"/>
    </source>
</evidence>
<dbReference type="PANTHER" id="PTHR46585:SF1">
    <property type="entry name" value="CHROMO DOMAIN-CONTAINING PROTEIN"/>
    <property type="match status" value="1"/>
</dbReference>
<accession>E3N9J2</accession>
<dbReference type="PANTHER" id="PTHR46585">
    <property type="entry name" value="INTEGRASE CORE DOMAIN CONTAINING PROTEIN"/>
    <property type="match status" value="1"/>
</dbReference>
<protein>
    <recommendedName>
        <fullName evidence="2">Integrase catalytic domain-containing protein</fullName>
    </recommendedName>
</protein>
<dbReference type="InterPro" id="IPR012337">
    <property type="entry name" value="RNaseH-like_sf"/>
</dbReference>
<feature type="compositionally biased region" description="Polar residues" evidence="1">
    <location>
        <begin position="78"/>
        <end position="89"/>
    </location>
</feature>